<evidence type="ECO:0000256" key="5">
    <source>
        <dbReference type="ARBA" id="ARBA00023004"/>
    </source>
</evidence>
<keyword evidence="2 6" id="KW-0349">Heme</keyword>
<keyword evidence="4" id="KW-0249">Electron transport</keyword>
<evidence type="ECO:0000259" key="7">
    <source>
        <dbReference type="PROSITE" id="PS51007"/>
    </source>
</evidence>
<dbReference type="AlphaFoldDB" id="A0A5B0WSF2"/>
<evidence type="ECO:0000256" key="3">
    <source>
        <dbReference type="ARBA" id="ARBA00022723"/>
    </source>
</evidence>
<dbReference type="PANTHER" id="PTHR40942">
    <property type="match status" value="1"/>
</dbReference>
<accession>A0A5B0WSF2</accession>
<keyword evidence="3 6" id="KW-0479">Metal-binding</keyword>
<evidence type="ECO:0000313" key="8">
    <source>
        <dbReference type="EMBL" id="KAA1189235.1"/>
    </source>
</evidence>
<dbReference type="InterPro" id="IPR002323">
    <property type="entry name" value="Cyt_CIE"/>
</dbReference>
<protein>
    <submittedName>
        <fullName evidence="8">Cytochrome c5 family protein</fullName>
    </submittedName>
</protein>
<evidence type="ECO:0000313" key="9">
    <source>
        <dbReference type="Proteomes" id="UP000323708"/>
    </source>
</evidence>
<dbReference type="InterPro" id="IPR036909">
    <property type="entry name" value="Cyt_c-like_dom_sf"/>
</dbReference>
<dbReference type="EMBL" id="VTUX01000008">
    <property type="protein sequence ID" value="KAA1189235.1"/>
    <property type="molecule type" value="Genomic_DNA"/>
</dbReference>
<dbReference type="Gene3D" id="1.10.760.10">
    <property type="entry name" value="Cytochrome c-like domain"/>
    <property type="match status" value="1"/>
</dbReference>
<comment type="caution">
    <text evidence="8">The sequence shown here is derived from an EMBL/GenBank/DDBJ whole genome shotgun (WGS) entry which is preliminary data.</text>
</comment>
<sequence>MPAELKQDFAVMTRIVISLVAMVLAASAIAVELTDAQRAEIAERIQPVGEVCLQGDADCGGAAAAVASGPRSGEEVYNSACMACHTTGAGGAPVLGDVAAWADRIAKGTEVLYVSGVQGVPGTGMIAKGGCMNCSDEEIHAAVDYMIAGSQ</sequence>
<evidence type="ECO:0000256" key="6">
    <source>
        <dbReference type="PROSITE-ProRule" id="PRU00433"/>
    </source>
</evidence>
<dbReference type="PRINTS" id="PR00607">
    <property type="entry name" value="CYTCHROMECIE"/>
</dbReference>
<dbReference type="SUPFAM" id="SSF46626">
    <property type="entry name" value="Cytochrome c"/>
    <property type="match status" value="1"/>
</dbReference>
<keyword evidence="5 6" id="KW-0408">Iron</keyword>
<dbReference type="GO" id="GO:0005506">
    <property type="term" value="F:iron ion binding"/>
    <property type="evidence" value="ECO:0007669"/>
    <property type="project" value="InterPro"/>
</dbReference>
<dbReference type="InterPro" id="IPR009056">
    <property type="entry name" value="Cyt_c-like_dom"/>
</dbReference>
<gene>
    <name evidence="8" type="ORF">F0M18_16310</name>
</gene>
<keyword evidence="9" id="KW-1185">Reference proteome</keyword>
<feature type="domain" description="Cytochrome c" evidence="7">
    <location>
        <begin position="68"/>
        <end position="150"/>
    </location>
</feature>
<reference evidence="8 9" key="1">
    <citation type="submission" date="2019-09" db="EMBL/GenBank/DDBJ databases">
        <authorList>
            <person name="Chen X.-Y."/>
        </authorList>
    </citation>
    <scope>NUCLEOTIDE SEQUENCE [LARGE SCALE GENOMIC DNA]</scope>
    <source>
        <strain evidence="8 9">NY5</strain>
    </source>
</reference>
<dbReference type="PANTHER" id="PTHR40942:SF4">
    <property type="entry name" value="CYTOCHROME C5"/>
    <property type="match status" value="1"/>
</dbReference>
<evidence type="ECO:0000256" key="1">
    <source>
        <dbReference type="ARBA" id="ARBA00022448"/>
    </source>
</evidence>
<dbReference type="PROSITE" id="PS51007">
    <property type="entry name" value="CYTC"/>
    <property type="match status" value="1"/>
</dbReference>
<proteinExistence type="predicted"/>
<dbReference type="GO" id="GO:0009055">
    <property type="term" value="F:electron transfer activity"/>
    <property type="evidence" value="ECO:0007669"/>
    <property type="project" value="InterPro"/>
</dbReference>
<name>A0A5B0WSF2_9GAMM</name>
<keyword evidence="1" id="KW-0813">Transport</keyword>
<dbReference type="Proteomes" id="UP000323708">
    <property type="component" value="Unassembled WGS sequence"/>
</dbReference>
<evidence type="ECO:0000256" key="4">
    <source>
        <dbReference type="ARBA" id="ARBA00022982"/>
    </source>
</evidence>
<dbReference type="Pfam" id="PF13442">
    <property type="entry name" value="Cytochrome_CBB3"/>
    <property type="match status" value="1"/>
</dbReference>
<evidence type="ECO:0000256" key="2">
    <source>
        <dbReference type="ARBA" id="ARBA00022617"/>
    </source>
</evidence>
<organism evidence="8 9">
    <name type="scientific">Pseudohalioglobus sediminis</name>
    <dbReference type="NCBI Taxonomy" id="2606449"/>
    <lineage>
        <taxon>Bacteria</taxon>
        <taxon>Pseudomonadati</taxon>
        <taxon>Pseudomonadota</taxon>
        <taxon>Gammaproteobacteria</taxon>
        <taxon>Cellvibrionales</taxon>
        <taxon>Halieaceae</taxon>
        <taxon>Pseudohalioglobus</taxon>
    </lineage>
</organism>
<dbReference type="GO" id="GO:0020037">
    <property type="term" value="F:heme binding"/>
    <property type="evidence" value="ECO:0007669"/>
    <property type="project" value="InterPro"/>
</dbReference>